<dbReference type="OrthoDB" id="494673at2759"/>
<sequence length="379" mass="42348">MGRFLKSMFKFYTAPARKKVQSRFLAISYLVIIAVTWIAFLGSINLDLRPVYQKSCPVQGAASTKVKGYLSTEGLKGSDFQVENSYLYRRVWDNSDLILGNNAQDGGFIAVTNLIITPNQTRGFCVETNATVKCKSRYDCKAGETIPGTNSGALTGKCIAGRCQLSAWCPLEENKLPLADERPLLEGIQNYTVMLKLSVQFPACNEKKFRNILENATTSYLSGCQYNPENDTSCPIFRIGDIVKWSGENFSQVAITGGVFRIESIWNCDFDWGMSNCFPTYKFQKIDDSKAVLSPGLNFRIADYHEENRRTLTKVFGLKITILVSGDGNQFELLHFILSFGATIGIFSVGALICDTLLELIQYLQKYELCKRLIPPDSS</sequence>
<evidence type="ECO:0000313" key="11">
    <source>
        <dbReference type="EMBL" id="OXA44474.1"/>
    </source>
</evidence>
<protein>
    <submittedName>
        <fullName evidence="11">P2X purinoceptor 4</fullName>
    </submittedName>
</protein>
<dbReference type="Proteomes" id="UP000198287">
    <property type="component" value="Unassembled WGS sequence"/>
</dbReference>
<dbReference type="InterPro" id="IPR001429">
    <property type="entry name" value="P2X_purnocptor"/>
</dbReference>
<name>A0A226DI12_FOLCA</name>
<organism evidence="11 12">
    <name type="scientific">Folsomia candida</name>
    <name type="common">Springtail</name>
    <dbReference type="NCBI Taxonomy" id="158441"/>
    <lineage>
        <taxon>Eukaryota</taxon>
        <taxon>Metazoa</taxon>
        <taxon>Ecdysozoa</taxon>
        <taxon>Arthropoda</taxon>
        <taxon>Hexapoda</taxon>
        <taxon>Collembola</taxon>
        <taxon>Entomobryomorpha</taxon>
        <taxon>Isotomoidea</taxon>
        <taxon>Isotomidae</taxon>
        <taxon>Proisotominae</taxon>
        <taxon>Folsomia</taxon>
    </lineage>
</organism>
<feature type="transmembrane region" description="Helical" evidence="10">
    <location>
        <begin position="24"/>
        <end position="46"/>
    </location>
</feature>
<evidence type="ECO:0000256" key="6">
    <source>
        <dbReference type="ARBA" id="ARBA00023065"/>
    </source>
</evidence>
<evidence type="ECO:0000256" key="7">
    <source>
        <dbReference type="ARBA" id="ARBA00023136"/>
    </source>
</evidence>
<keyword evidence="6" id="KW-0406">Ion transport</keyword>
<evidence type="ECO:0000313" key="12">
    <source>
        <dbReference type="Proteomes" id="UP000198287"/>
    </source>
</evidence>
<dbReference type="InterPro" id="IPR027309">
    <property type="entry name" value="P2X_extracellular_dom_sf"/>
</dbReference>
<keyword evidence="3" id="KW-0813">Transport</keyword>
<dbReference type="GO" id="GO:0098794">
    <property type="term" value="C:postsynapse"/>
    <property type="evidence" value="ECO:0007669"/>
    <property type="project" value="GOC"/>
</dbReference>
<reference evidence="11 12" key="1">
    <citation type="submission" date="2015-12" db="EMBL/GenBank/DDBJ databases">
        <title>The genome of Folsomia candida.</title>
        <authorList>
            <person name="Faddeeva A."/>
            <person name="Derks M.F."/>
            <person name="Anvar Y."/>
            <person name="Smit S."/>
            <person name="Van Straalen N."/>
            <person name="Roelofs D."/>
        </authorList>
    </citation>
    <scope>NUCLEOTIDE SEQUENCE [LARGE SCALE GENOMIC DNA]</scope>
    <source>
        <strain evidence="11 12">VU population</strain>
        <tissue evidence="11">Whole body</tissue>
    </source>
</reference>
<dbReference type="PANTHER" id="PTHR10125:SF31">
    <property type="entry name" value="P2X RECEPTOR E"/>
    <property type="match status" value="1"/>
</dbReference>
<comment type="caution">
    <text evidence="11">The sequence shown here is derived from an EMBL/GenBank/DDBJ whole genome shotgun (WGS) entry which is preliminary data.</text>
</comment>
<dbReference type="OMA" id="DCDLDWS"/>
<dbReference type="Gene3D" id="2.60.490.10">
    <property type="entry name" value="atp-gated p2x4 ion channel domain"/>
    <property type="match status" value="1"/>
</dbReference>
<proteinExistence type="inferred from homology"/>
<dbReference type="AlphaFoldDB" id="A0A226DI12"/>
<evidence type="ECO:0000256" key="4">
    <source>
        <dbReference type="ARBA" id="ARBA00022692"/>
    </source>
</evidence>
<keyword evidence="8" id="KW-1071">Ligand-gated ion channel</keyword>
<keyword evidence="12" id="KW-1185">Reference proteome</keyword>
<evidence type="ECO:0000256" key="8">
    <source>
        <dbReference type="ARBA" id="ARBA00023286"/>
    </source>
</evidence>
<dbReference type="InterPro" id="IPR059116">
    <property type="entry name" value="P2X_receptor"/>
</dbReference>
<dbReference type="GO" id="GO:0004931">
    <property type="term" value="F:extracellularly ATP-gated monoatomic cation channel activity"/>
    <property type="evidence" value="ECO:0007669"/>
    <property type="project" value="InterPro"/>
</dbReference>
<evidence type="ECO:0000256" key="2">
    <source>
        <dbReference type="ARBA" id="ARBA00009848"/>
    </source>
</evidence>
<dbReference type="Gene3D" id="1.10.287.940">
    <property type="entry name" value="atp-gated p2x4 ion channel"/>
    <property type="match status" value="1"/>
</dbReference>
<dbReference type="GO" id="GO:0033198">
    <property type="term" value="P:response to ATP"/>
    <property type="evidence" value="ECO:0007669"/>
    <property type="project" value="InterPro"/>
</dbReference>
<accession>A0A226DI12</accession>
<evidence type="ECO:0000256" key="5">
    <source>
        <dbReference type="ARBA" id="ARBA00022989"/>
    </source>
</evidence>
<dbReference type="GO" id="GO:0001614">
    <property type="term" value="F:purinergic nucleotide receptor activity"/>
    <property type="evidence" value="ECO:0007669"/>
    <property type="project" value="InterPro"/>
</dbReference>
<evidence type="ECO:0000256" key="3">
    <source>
        <dbReference type="ARBA" id="ARBA00022448"/>
    </source>
</evidence>
<evidence type="ECO:0000256" key="9">
    <source>
        <dbReference type="ARBA" id="ARBA00023303"/>
    </source>
</evidence>
<gene>
    <name evidence="11" type="ORF">Fcan01_20791</name>
</gene>
<dbReference type="GO" id="GO:0012505">
    <property type="term" value="C:endomembrane system"/>
    <property type="evidence" value="ECO:0007669"/>
    <property type="project" value="UniProtKB-SubCell"/>
</dbReference>
<evidence type="ECO:0000256" key="10">
    <source>
        <dbReference type="SAM" id="Phobius"/>
    </source>
</evidence>
<dbReference type="GO" id="GO:0070588">
    <property type="term" value="P:calcium ion transmembrane transport"/>
    <property type="evidence" value="ECO:0007669"/>
    <property type="project" value="TreeGrafter"/>
</dbReference>
<keyword evidence="9" id="KW-0407">Ion channel</keyword>
<dbReference type="PRINTS" id="PR01307">
    <property type="entry name" value="P2XRECEPTOR"/>
</dbReference>
<comment type="subcellular location">
    <subcellularLocation>
        <location evidence="1">Endomembrane system</location>
    </subcellularLocation>
</comment>
<keyword evidence="5 10" id="KW-1133">Transmembrane helix</keyword>
<keyword evidence="7 10" id="KW-0472">Membrane</keyword>
<evidence type="ECO:0000256" key="1">
    <source>
        <dbReference type="ARBA" id="ARBA00004308"/>
    </source>
</evidence>
<dbReference type="Pfam" id="PF00864">
    <property type="entry name" value="P2X_receptor"/>
    <property type="match status" value="1"/>
</dbReference>
<comment type="similarity">
    <text evidence="2">Belongs to the P2X receptor family.</text>
</comment>
<keyword evidence="4 10" id="KW-0812">Transmembrane</keyword>
<dbReference type="PANTHER" id="PTHR10125">
    <property type="entry name" value="P2X PURINOCEPTOR"/>
    <property type="match status" value="1"/>
</dbReference>
<dbReference type="EMBL" id="LNIX01000019">
    <property type="protein sequence ID" value="OXA44474.1"/>
    <property type="molecule type" value="Genomic_DNA"/>
</dbReference>
<dbReference type="GO" id="GO:0005886">
    <property type="term" value="C:plasma membrane"/>
    <property type="evidence" value="ECO:0007669"/>
    <property type="project" value="InterPro"/>
</dbReference>